<name>A0A1B9G8E2_9TREE</name>
<dbReference type="Pfam" id="PF22766">
    <property type="entry name" value="ZW10_C2"/>
    <property type="match status" value="1"/>
</dbReference>
<keyword evidence="6" id="KW-1185">Reference proteome</keyword>
<dbReference type="InterPro" id="IPR046362">
    <property type="entry name" value="Zw10/DSL1_C_sf"/>
</dbReference>
<dbReference type="PANTHER" id="PTHR12205:SF0">
    <property type="entry name" value="CENTROMERE_KINETOCHORE PROTEIN ZW10 HOMOLOG"/>
    <property type="match status" value="1"/>
</dbReference>
<dbReference type="PANTHER" id="PTHR12205">
    <property type="entry name" value="CENTROMERE/KINETOCHORE PROTEIN ZW10"/>
    <property type="match status" value="1"/>
</dbReference>
<feature type="domain" description="ZW10 C-terminal helical" evidence="3">
    <location>
        <begin position="858"/>
        <end position="996"/>
    </location>
</feature>
<dbReference type="GO" id="GO:0007094">
    <property type="term" value="P:mitotic spindle assembly checkpoint signaling"/>
    <property type="evidence" value="ECO:0007669"/>
    <property type="project" value="TreeGrafter"/>
</dbReference>
<dbReference type="Proteomes" id="UP000092730">
    <property type="component" value="Chromosome 2"/>
</dbReference>
<evidence type="ECO:0000313" key="5">
    <source>
        <dbReference type="EMBL" id="WVW81452.1"/>
    </source>
</evidence>
<reference evidence="4" key="3">
    <citation type="submission" date="2014-01" db="EMBL/GenBank/DDBJ databases">
        <title>Evolution of pathogenesis and genome organization in the Tremellales.</title>
        <authorList>
            <person name="Cuomo C."/>
            <person name="Litvintseva A."/>
            <person name="Heitman J."/>
            <person name="Chen Y."/>
            <person name="Sun S."/>
            <person name="Springer D."/>
            <person name="Dromer F."/>
            <person name="Young S."/>
            <person name="Zeng Q."/>
            <person name="Chapman S."/>
            <person name="Gujja S."/>
            <person name="Saif S."/>
            <person name="Birren B."/>
        </authorList>
    </citation>
    <scope>NUCLEOTIDE SEQUENCE</scope>
    <source>
        <strain evidence="4">CBS 10118</strain>
    </source>
</reference>
<evidence type="ECO:0000313" key="4">
    <source>
        <dbReference type="EMBL" id="OCF27305.1"/>
    </source>
</evidence>
<dbReference type="Gene3D" id="1.10.357.150">
    <property type="match status" value="1"/>
</dbReference>
<dbReference type="RefSeq" id="XP_019048375.1">
    <property type="nucleotide sequence ID" value="XM_019188813.1"/>
</dbReference>
<reference evidence="5" key="2">
    <citation type="submission" date="2013-07" db="EMBL/GenBank/DDBJ databases">
        <authorList>
            <consortium name="The Broad Institute Genome Sequencing Platform"/>
            <person name="Cuomo C."/>
            <person name="Litvintseva A."/>
            <person name="Chen Y."/>
            <person name="Heitman J."/>
            <person name="Sun S."/>
            <person name="Springer D."/>
            <person name="Dromer F."/>
            <person name="Young S.K."/>
            <person name="Zeng Q."/>
            <person name="Gargeya S."/>
            <person name="Fitzgerald M."/>
            <person name="Abouelleil A."/>
            <person name="Alvarado L."/>
            <person name="Berlin A.M."/>
            <person name="Chapman S.B."/>
            <person name="Dewar J."/>
            <person name="Goldberg J."/>
            <person name="Griggs A."/>
            <person name="Gujja S."/>
            <person name="Hansen M."/>
            <person name="Howarth C."/>
            <person name="Imamovic A."/>
            <person name="Larimer J."/>
            <person name="McCowan C."/>
            <person name="Murphy C."/>
            <person name="Pearson M."/>
            <person name="Priest M."/>
            <person name="Roberts A."/>
            <person name="Saif S."/>
            <person name="Shea T."/>
            <person name="Sykes S."/>
            <person name="Wortman J."/>
            <person name="Nusbaum C."/>
            <person name="Birren B."/>
        </authorList>
    </citation>
    <scope>NUCLEOTIDE SEQUENCE</scope>
    <source>
        <strain evidence="5">CBS 10118</strain>
    </source>
</reference>
<dbReference type="InterPro" id="IPR055148">
    <property type="entry name" value="ZW10_C_2"/>
</dbReference>
<dbReference type="GeneID" id="30206545"/>
<reference evidence="5" key="4">
    <citation type="submission" date="2024-02" db="EMBL/GenBank/DDBJ databases">
        <title>Comparative genomics of Cryptococcus and Kwoniella reveals pathogenesis evolution and contrasting modes of karyotype evolution via chromosome fusion or intercentromeric recombination.</title>
        <authorList>
            <person name="Coelho M.A."/>
            <person name="David-Palma M."/>
            <person name="Shea T."/>
            <person name="Bowers K."/>
            <person name="McGinley-Smith S."/>
            <person name="Mohammad A.W."/>
            <person name="Gnirke A."/>
            <person name="Yurkov A.M."/>
            <person name="Nowrousian M."/>
            <person name="Sun S."/>
            <person name="Cuomo C.A."/>
            <person name="Heitman J."/>
        </authorList>
    </citation>
    <scope>NUCLEOTIDE SEQUENCE</scope>
    <source>
        <strain evidence="5">CBS 10118</strain>
    </source>
</reference>
<dbReference type="GO" id="GO:0005737">
    <property type="term" value="C:cytoplasm"/>
    <property type="evidence" value="ECO:0007669"/>
    <property type="project" value="GOC"/>
</dbReference>
<evidence type="ECO:0000256" key="2">
    <source>
        <dbReference type="SAM" id="MobiDB-lite"/>
    </source>
</evidence>
<evidence type="ECO:0000313" key="6">
    <source>
        <dbReference type="Proteomes" id="UP000092730"/>
    </source>
</evidence>
<feature type="compositionally biased region" description="Pro residues" evidence="2">
    <location>
        <begin position="578"/>
        <end position="590"/>
    </location>
</feature>
<proteinExistence type="predicted"/>
<dbReference type="STRING" id="1296100.A0A1B9G8E2"/>
<evidence type="ECO:0000259" key="3">
    <source>
        <dbReference type="Pfam" id="PF22766"/>
    </source>
</evidence>
<gene>
    <name evidence="4" type="ORF">I302_02146</name>
    <name evidence="5" type="ORF">I302_103446</name>
</gene>
<dbReference type="GO" id="GO:0006888">
    <property type="term" value="P:endoplasmic reticulum to Golgi vesicle-mediated transport"/>
    <property type="evidence" value="ECO:0007669"/>
    <property type="project" value="TreeGrafter"/>
</dbReference>
<dbReference type="KEGG" id="kbi:30206545"/>
<feature type="region of interest" description="Disordered" evidence="2">
    <location>
        <begin position="475"/>
        <end position="698"/>
    </location>
</feature>
<organism evidence="4">
    <name type="scientific">Kwoniella bestiolae CBS 10118</name>
    <dbReference type="NCBI Taxonomy" id="1296100"/>
    <lineage>
        <taxon>Eukaryota</taxon>
        <taxon>Fungi</taxon>
        <taxon>Dikarya</taxon>
        <taxon>Basidiomycota</taxon>
        <taxon>Agaricomycotina</taxon>
        <taxon>Tremellomycetes</taxon>
        <taxon>Tremellales</taxon>
        <taxon>Cryptococcaceae</taxon>
        <taxon>Kwoniella</taxon>
    </lineage>
</organism>
<dbReference type="EMBL" id="CP144542">
    <property type="protein sequence ID" value="WVW81452.1"/>
    <property type="molecule type" value="Genomic_DNA"/>
</dbReference>
<sequence>MFPVPEHLPRTGGDNLSSEVSEQDPVLDLLKPLTSRGESSKFTGVQVKGVRESLEKAVNDNKGKAHQLVINNFPSISSQIQLSTSLQSDISNFRNKVSSLEAEIDHSDSQTSFLPPLITSLNRHFSASSSRSAAQAHVTALKTLSKHTERIRKLEEAVWCGRGADEWVLGELLGENGFVVGEDEREGEEILRGTKIMNEINAKEQLLRSMVVEQLTEGFNTAIAFSQPTPGRVISLTVQSEVTLQHPRTTPPPQLKPATSSHYPLTAIYSALFKLDLLEELLTTLSRKLHRDIIQPTVSSTHRISLSSTDKLSLLRLESSPNTTPQEVLECIKTILTFTSNTIFPSSNSVDLPERRPFISLITSSAFQSILDFLILPSLPPTLSGVQEWLINLQEVVEVETSFSQDGIQLIRPFFEKEAGSTWAQQRRYAVADEVRRLILGGWGGWESIEKEVEREVITYVEVEVEVEDQPMSVDVPQRDGEEDFGWGFEDSSSPKTEKIAPKADIDMENQERNGEDVNMDDDGWGFDKSTSAKAGPSSPPKAAPAQPVDEQKEEDGWDLDPSPSASTPISVAEPENLPEPTPAPIPKPAKPAREAKRLGKKVAKVKHEEEYDPWASPDPDPGEGVKTTTNGITHHQKASPVKTPKVPTPPVEATQDKGDDGWGWDDDPAPAPSRTTVPEPSGTIPTVNEPPQPKTRKEIREEKSIVKDHYLVSTSCDTLVGIAKSILKDIEDLGSLELPSPSFTSSTLQPILLESIKEVFISYRALLPTHFANQLRDVPNLAMQVFNDCIYLSDLTSQLAVAELEGEKERLLDLSEHVFESLIGFQRDSMMESLDEMDGLQGTHEDRVFKRDERTLKGLVGGLESLDRVIRPVLPSSKRLEITSYLTSSLIHRLTNDVLGLEDITEVESNRLTELFKLVYPLEHLFDGDGGVVRWVGGGWLKFCYISEILQASLVDITYLIDSGSLIDFTPDELTGLVRALFAHSEKRDSVIERIERGNVAIEG</sequence>
<dbReference type="VEuPathDB" id="FungiDB:I302_02146"/>
<protein>
    <recommendedName>
        <fullName evidence="3">ZW10 C-terminal helical domain-containing protein</fullName>
    </recommendedName>
</protein>
<feature type="compositionally biased region" description="Basic and acidic residues" evidence="2">
    <location>
        <begin position="496"/>
        <end position="516"/>
    </location>
</feature>
<accession>A0A1B9G8E2</accession>
<dbReference type="GO" id="GO:1990423">
    <property type="term" value="C:RZZ complex"/>
    <property type="evidence" value="ECO:0007669"/>
    <property type="project" value="TreeGrafter"/>
</dbReference>
<feature type="coiled-coil region" evidence="1">
    <location>
        <begin position="83"/>
        <end position="110"/>
    </location>
</feature>
<dbReference type="EMBL" id="KI894019">
    <property type="protein sequence ID" value="OCF27305.1"/>
    <property type="molecule type" value="Genomic_DNA"/>
</dbReference>
<feature type="compositionally biased region" description="Polar residues" evidence="2">
    <location>
        <begin position="674"/>
        <end position="687"/>
    </location>
</feature>
<feature type="region of interest" description="Disordered" evidence="2">
    <location>
        <begin position="1"/>
        <end position="23"/>
    </location>
</feature>
<reference evidence="4" key="1">
    <citation type="submission" date="2013-07" db="EMBL/GenBank/DDBJ databases">
        <title>The Genome Sequence of Cryptococcus bestiolae CBS10118.</title>
        <authorList>
            <consortium name="The Broad Institute Genome Sequencing Platform"/>
            <person name="Cuomo C."/>
            <person name="Litvintseva A."/>
            <person name="Chen Y."/>
            <person name="Heitman J."/>
            <person name="Sun S."/>
            <person name="Springer D."/>
            <person name="Dromer F."/>
            <person name="Young S.K."/>
            <person name="Zeng Q."/>
            <person name="Gargeya S."/>
            <person name="Fitzgerald M."/>
            <person name="Abouelleil A."/>
            <person name="Alvarado L."/>
            <person name="Berlin A.M."/>
            <person name="Chapman S.B."/>
            <person name="Dewar J."/>
            <person name="Goldberg J."/>
            <person name="Griggs A."/>
            <person name="Gujja S."/>
            <person name="Hansen M."/>
            <person name="Howarth C."/>
            <person name="Imamovic A."/>
            <person name="Larimer J."/>
            <person name="McCowan C."/>
            <person name="Murphy C."/>
            <person name="Pearson M."/>
            <person name="Priest M."/>
            <person name="Roberts A."/>
            <person name="Saif S."/>
            <person name="Shea T."/>
            <person name="Sykes S."/>
            <person name="Wortman J."/>
            <person name="Nusbaum C."/>
            <person name="Birren B."/>
        </authorList>
    </citation>
    <scope>NUCLEOTIDE SEQUENCE [LARGE SCALE GENOMIC DNA]</scope>
    <source>
        <strain evidence="4">CBS 10118</strain>
    </source>
</reference>
<evidence type="ECO:0000256" key="1">
    <source>
        <dbReference type="SAM" id="Coils"/>
    </source>
</evidence>
<keyword evidence="1" id="KW-0175">Coiled coil</keyword>
<dbReference type="AlphaFoldDB" id="A0A1B9G8E2"/>
<dbReference type="OrthoDB" id="534815at2759"/>